<accession>A0A9N7TTJ3</accession>
<gene>
    <name evidence="1" type="ORF">PLEPLA_LOCUS6033</name>
</gene>
<dbReference type="EMBL" id="CADEAL010000313">
    <property type="protein sequence ID" value="CAB1418211.1"/>
    <property type="molecule type" value="Genomic_DNA"/>
</dbReference>
<keyword evidence="2" id="KW-1185">Reference proteome</keyword>
<comment type="caution">
    <text evidence="1">The sequence shown here is derived from an EMBL/GenBank/DDBJ whole genome shotgun (WGS) entry which is preliminary data.</text>
</comment>
<reference evidence="1" key="1">
    <citation type="submission" date="2020-03" db="EMBL/GenBank/DDBJ databases">
        <authorList>
            <person name="Weist P."/>
        </authorList>
    </citation>
    <scope>NUCLEOTIDE SEQUENCE</scope>
</reference>
<name>A0A9N7TTJ3_PLEPL</name>
<sequence>MRKRASRRRLVSFPLEAEPVDRTPATRLSGPHVGHATTSPVEMSSDSIMVSPVRQGQSLWRACLFWFGMFPSRTSQGAEMSSGEAQLRCWSEKKFLFLGPRCHSSQLECPTREAETLSPSRLLLAVLDIRALRVISRISLSASACVLQL</sequence>
<evidence type="ECO:0000313" key="1">
    <source>
        <dbReference type="EMBL" id="CAB1418211.1"/>
    </source>
</evidence>
<organism evidence="1 2">
    <name type="scientific">Pleuronectes platessa</name>
    <name type="common">European plaice</name>
    <dbReference type="NCBI Taxonomy" id="8262"/>
    <lineage>
        <taxon>Eukaryota</taxon>
        <taxon>Metazoa</taxon>
        <taxon>Chordata</taxon>
        <taxon>Craniata</taxon>
        <taxon>Vertebrata</taxon>
        <taxon>Euteleostomi</taxon>
        <taxon>Actinopterygii</taxon>
        <taxon>Neopterygii</taxon>
        <taxon>Teleostei</taxon>
        <taxon>Neoteleostei</taxon>
        <taxon>Acanthomorphata</taxon>
        <taxon>Carangaria</taxon>
        <taxon>Pleuronectiformes</taxon>
        <taxon>Pleuronectoidei</taxon>
        <taxon>Pleuronectidae</taxon>
        <taxon>Pleuronectes</taxon>
    </lineage>
</organism>
<evidence type="ECO:0000313" key="2">
    <source>
        <dbReference type="Proteomes" id="UP001153269"/>
    </source>
</evidence>
<dbReference type="AlphaFoldDB" id="A0A9N7TTJ3"/>
<protein>
    <submittedName>
        <fullName evidence="1">Uncharacterized protein</fullName>
    </submittedName>
</protein>
<proteinExistence type="predicted"/>
<dbReference type="Proteomes" id="UP001153269">
    <property type="component" value="Unassembled WGS sequence"/>
</dbReference>